<proteinExistence type="predicted"/>
<reference evidence="1" key="2">
    <citation type="journal article" date="2007" name="Science">
        <title>Draft genome sequence of the sexually transmitted pathogen Trichomonas vaginalis.</title>
        <authorList>
            <person name="Carlton J.M."/>
            <person name="Hirt R.P."/>
            <person name="Silva J.C."/>
            <person name="Delcher A.L."/>
            <person name="Schatz M."/>
            <person name="Zhao Q."/>
            <person name="Wortman J.R."/>
            <person name="Bidwell S.L."/>
            <person name="Alsmark U.C.M."/>
            <person name="Besteiro S."/>
            <person name="Sicheritz-Ponten T."/>
            <person name="Noel C.J."/>
            <person name="Dacks J.B."/>
            <person name="Foster P.G."/>
            <person name="Simillion C."/>
            <person name="Van de Peer Y."/>
            <person name="Miranda-Saavedra D."/>
            <person name="Barton G.J."/>
            <person name="Westrop G.D."/>
            <person name="Mueller S."/>
            <person name="Dessi D."/>
            <person name="Fiori P.L."/>
            <person name="Ren Q."/>
            <person name="Paulsen I."/>
            <person name="Zhang H."/>
            <person name="Bastida-Corcuera F.D."/>
            <person name="Simoes-Barbosa A."/>
            <person name="Brown M.T."/>
            <person name="Hayes R.D."/>
            <person name="Mukherjee M."/>
            <person name="Okumura C.Y."/>
            <person name="Schneider R."/>
            <person name="Smith A.J."/>
            <person name="Vanacova S."/>
            <person name="Villalvazo M."/>
            <person name="Haas B.J."/>
            <person name="Pertea M."/>
            <person name="Feldblyum T.V."/>
            <person name="Utterback T.R."/>
            <person name="Shu C.L."/>
            <person name="Osoegawa K."/>
            <person name="de Jong P.J."/>
            <person name="Hrdy I."/>
            <person name="Horvathova L."/>
            <person name="Zubacova Z."/>
            <person name="Dolezal P."/>
            <person name="Malik S.B."/>
            <person name="Logsdon J.M. Jr."/>
            <person name="Henze K."/>
            <person name="Gupta A."/>
            <person name="Wang C.C."/>
            <person name="Dunne R.L."/>
            <person name="Upcroft J.A."/>
            <person name="Upcroft P."/>
            <person name="White O."/>
            <person name="Salzberg S.L."/>
            <person name="Tang P."/>
            <person name="Chiu C.-H."/>
            <person name="Lee Y.-S."/>
            <person name="Embley T.M."/>
            <person name="Coombs G.H."/>
            <person name="Mottram J.C."/>
            <person name="Tachezy J."/>
            <person name="Fraser-Liggett C.M."/>
            <person name="Johnson P.J."/>
        </authorList>
    </citation>
    <scope>NUCLEOTIDE SEQUENCE [LARGE SCALE GENOMIC DNA]</scope>
    <source>
        <strain evidence="1">G3</strain>
    </source>
</reference>
<dbReference type="SMR" id="A2DUC3"/>
<dbReference type="VEuPathDB" id="TrichDB:TVAGG3_0595690"/>
<keyword evidence="2" id="KW-1185">Reference proteome</keyword>
<evidence type="ECO:0008006" key="3">
    <source>
        <dbReference type="Google" id="ProtNLM"/>
    </source>
</evidence>
<dbReference type="InParanoid" id="A2DUC3"/>
<dbReference type="AlphaFoldDB" id="A2DUC3"/>
<reference evidence="1" key="1">
    <citation type="submission" date="2006-10" db="EMBL/GenBank/DDBJ databases">
        <authorList>
            <person name="Amadeo P."/>
            <person name="Zhao Q."/>
            <person name="Wortman J."/>
            <person name="Fraser-Liggett C."/>
            <person name="Carlton J."/>
        </authorList>
    </citation>
    <scope>NUCLEOTIDE SEQUENCE</scope>
    <source>
        <strain evidence="1">G3</strain>
    </source>
</reference>
<sequence>MRSGISLIGRSQFETAKLIIKYIKDLKFSFNDLEICIQKKQITLFNMLIEKNPNQPINFKKLIELAINTDQYEFIKSMIQHGITEKDFDIFTYSIQNYNNKLINFLFSIGQQPNLNNTSTLQALNKLSIIDFSFFISKVDTINNFSVINAIDYLDDEKLVTMINYGADYKHISVYKKQEKEYHRSALTYAIEMKKE</sequence>
<name>A2DUC3_TRIV3</name>
<dbReference type="RefSeq" id="XP_001328184.1">
    <property type="nucleotide sequence ID" value="XM_001328149.1"/>
</dbReference>
<gene>
    <name evidence="1" type="ORF">TVAG_262110</name>
</gene>
<organism evidence="1 2">
    <name type="scientific">Trichomonas vaginalis (strain ATCC PRA-98 / G3)</name>
    <dbReference type="NCBI Taxonomy" id="412133"/>
    <lineage>
        <taxon>Eukaryota</taxon>
        <taxon>Metamonada</taxon>
        <taxon>Parabasalia</taxon>
        <taxon>Trichomonadida</taxon>
        <taxon>Trichomonadidae</taxon>
        <taxon>Trichomonas</taxon>
    </lineage>
</organism>
<accession>A2DUC3</accession>
<evidence type="ECO:0000313" key="1">
    <source>
        <dbReference type="EMBL" id="EAY15961.1"/>
    </source>
</evidence>
<dbReference type="Proteomes" id="UP000001542">
    <property type="component" value="Unassembled WGS sequence"/>
</dbReference>
<dbReference type="VEuPathDB" id="TrichDB:TVAG_262110"/>
<dbReference type="EMBL" id="DS113248">
    <property type="protein sequence ID" value="EAY15961.1"/>
    <property type="molecule type" value="Genomic_DNA"/>
</dbReference>
<dbReference type="SUPFAM" id="SSF140860">
    <property type="entry name" value="Pseudo ankyrin repeat-like"/>
    <property type="match status" value="1"/>
</dbReference>
<dbReference type="KEGG" id="tva:4773968"/>
<protein>
    <recommendedName>
        <fullName evidence="3">DUF3447 domain-containing protein</fullName>
    </recommendedName>
</protein>
<evidence type="ECO:0000313" key="2">
    <source>
        <dbReference type="Proteomes" id="UP000001542"/>
    </source>
</evidence>